<protein>
    <submittedName>
        <fullName evidence="2">Substrate-binding periplasmic protein</fullName>
    </submittedName>
</protein>
<gene>
    <name evidence="2" type="ORF">ACFO4O_01155</name>
</gene>
<organism evidence="2 3">
    <name type="scientific">Glaciecola siphonariae</name>
    <dbReference type="NCBI Taxonomy" id="521012"/>
    <lineage>
        <taxon>Bacteria</taxon>
        <taxon>Pseudomonadati</taxon>
        <taxon>Pseudomonadota</taxon>
        <taxon>Gammaproteobacteria</taxon>
        <taxon>Alteromonadales</taxon>
        <taxon>Alteromonadaceae</taxon>
        <taxon>Glaciecola</taxon>
    </lineage>
</organism>
<dbReference type="Gene3D" id="3.40.190.10">
    <property type="entry name" value="Periplasmic binding protein-like II"/>
    <property type="match status" value="2"/>
</dbReference>
<accession>A0ABV9LSW8</accession>
<dbReference type="EMBL" id="JBHSGU010000001">
    <property type="protein sequence ID" value="MFC4698768.1"/>
    <property type="molecule type" value="Genomic_DNA"/>
</dbReference>
<name>A0ABV9LSW8_9ALTE</name>
<evidence type="ECO:0000256" key="1">
    <source>
        <dbReference type="SAM" id="SignalP"/>
    </source>
</evidence>
<feature type="chain" id="PRO_5045692136" evidence="1">
    <location>
        <begin position="24"/>
        <end position="284"/>
    </location>
</feature>
<sequence>MFKNSLIGLSLASLLTICSHAHSATYKIRNLDGGKEEIAAKILKLALSKVEPSVELVQHDEVMTEGRLMQAIEENEIDILWAGAAKDKEERMLTVRIPILKGLLGHRIFIIRKEDKARFESIKTRADLDKFFAGQGTFWGDTKVLQHAKLPTVTTIKYENHFPMLEGGRFDYFPRAVHEPWTEVETHADLNLMVDQTVMLIYPYAMWFFVNKDNQALHDKIYKGFEMAIADGSYDELFFSIPMIKEALENANLADRVVFKLENPYMHPDTPTDRKEFWLNINDL</sequence>
<dbReference type="RefSeq" id="WP_382405414.1">
    <property type="nucleotide sequence ID" value="NZ_JBHSGU010000001.1"/>
</dbReference>
<keyword evidence="3" id="KW-1185">Reference proteome</keyword>
<evidence type="ECO:0000313" key="3">
    <source>
        <dbReference type="Proteomes" id="UP001595897"/>
    </source>
</evidence>
<reference evidence="3" key="1">
    <citation type="journal article" date="2019" name="Int. J. Syst. Evol. Microbiol.">
        <title>The Global Catalogue of Microorganisms (GCM) 10K type strain sequencing project: providing services to taxonomists for standard genome sequencing and annotation.</title>
        <authorList>
            <consortium name="The Broad Institute Genomics Platform"/>
            <consortium name="The Broad Institute Genome Sequencing Center for Infectious Disease"/>
            <person name="Wu L."/>
            <person name="Ma J."/>
        </authorList>
    </citation>
    <scope>NUCLEOTIDE SEQUENCE [LARGE SCALE GENOMIC DNA]</scope>
    <source>
        <strain evidence="3">KACC 12507</strain>
    </source>
</reference>
<comment type="caution">
    <text evidence="2">The sequence shown here is derived from an EMBL/GenBank/DDBJ whole genome shotgun (WGS) entry which is preliminary data.</text>
</comment>
<feature type="signal peptide" evidence="1">
    <location>
        <begin position="1"/>
        <end position="23"/>
    </location>
</feature>
<keyword evidence="1" id="KW-0732">Signal</keyword>
<dbReference type="Proteomes" id="UP001595897">
    <property type="component" value="Unassembled WGS sequence"/>
</dbReference>
<dbReference type="SUPFAM" id="SSF53850">
    <property type="entry name" value="Periplasmic binding protein-like II"/>
    <property type="match status" value="1"/>
</dbReference>
<evidence type="ECO:0000313" key="2">
    <source>
        <dbReference type="EMBL" id="MFC4698768.1"/>
    </source>
</evidence>
<proteinExistence type="predicted"/>